<dbReference type="GO" id="GO:0005524">
    <property type="term" value="F:ATP binding"/>
    <property type="evidence" value="ECO:0007669"/>
    <property type="project" value="InterPro"/>
</dbReference>
<feature type="domain" description="SF4 helicase" evidence="1">
    <location>
        <begin position="182"/>
        <end position="428"/>
    </location>
</feature>
<dbReference type="InterPro" id="IPR027417">
    <property type="entry name" value="P-loop_NTPase"/>
</dbReference>
<comment type="caution">
    <text evidence="2">The sequence shown here is derived from an EMBL/GenBank/DDBJ whole genome shotgun (WGS) entry which is preliminary data.</text>
</comment>
<dbReference type="Gene3D" id="3.40.50.300">
    <property type="entry name" value="P-loop containing nucleotide triphosphate hydrolases"/>
    <property type="match status" value="1"/>
</dbReference>
<dbReference type="SUPFAM" id="SSF56731">
    <property type="entry name" value="DNA primase core"/>
    <property type="match status" value="1"/>
</dbReference>
<dbReference type="GO" id="GO:0006260">
    <property type="term" value="P:DNA replication"/>
    <property type="evidence" value="ECO:0007669"/>
    <property type="project" value="InterPro"/>
</dbReference>
<dbReference type="InterPro" id="IPR007694">
    <property type="entry name" value="DNA_helicase_DnaB-like_C"/>
</dbReference>
<evidence type="ECO:0000313" key="2">
    <source>
        <dbReference type="EMBL" id="CAG9330914.1"/>
    </source>
</evidence>
<dbReference type="PANTHER" id="PTHR12873:SF0">
    <property type="entry name" value="TWINKLE MTDNA HELICASE"/>
    <property type="match status" value="1"/>
</dbReference>
<keyword evidence="3" id="KW-1185">Reference proteome</keyword>
<reference evidence="2" key="1">
    <citation type="submission" date="2021-09" db="EMBL/GenBank/DDBJ databases">
        <authorList>
            <consortium name="AG Swart"/>
            <person name="Singh M."/>
            <person name="Singh A."/>
            <person name="Seah K."/>
            <person name="Emmerich C."/>
        </authorList>
    </citation>
    <scope>NUCLEOTIDE SEQUENCE</scope>
    <source>
        <strain evidence="2">ATCC30299</strain>
    </source>
</reference>
<proteinExistence type="predicted"/>
<dbReference type="Gene3D" id="3.40.1360.10">
    <property type="match status" value="1"/>
</dbReference>
<protein>
    <recommendedName>
        <fullName evidence="1">SF4 helicase domain-containing protein</fullName>
    </recommendedName>
</protein>
<dbReference type="CDD" id="cd01122">
    <property type="entry name" value="Twinkle_C"/>
    <property type="match status" value="1"/>
</dbReference>
<dbReference type="AlphaFoldDB" id="A0AAU9JYW1"/>
<dbReference type="PANTHER" id="PTHR12873">
    <property type="entry name" value="T7-LIKE MITOCHONDRIAL DNA HELICASE"/>
    <property type="match status" value="1"/>
</dbReference>
<organism evidence="2 3">
    <name type="scientific">Blepharisma stoltei</name>
    <dbReference type="NCBI Taxonomy" id="1481888"/>
    <lineage>
        <taxon>Eukaryota</taxon>
        <taxon>Sar</taxon>
        <taxon>Alveolata</taxon>
        <taxon>Ciliophora</taxon>
        <taxon>Postciliodesmatophora</taxon>
        <taxon>Heterotrichea</taxon>
        <taxon>Heterotrichida</taxon>
        <taxon>Blepharismidae</taxon>
        <taxon>Blepharisma</taxon>
    </lineage>
</organism>
<dbReference type="CDD" id="cd01029">
    <property type="entry name" value="TOPRIM_primases"/>
    <property type="match status" value="1"/>
</dbReference>
<evidence type="ECO:0000313" key="3">
    <source>
        <dbReference type="Proteomes" id="UP001162131"/>
    </source>
</evidence>
<dbReference type="Pfam" id="PF13481">
    <property type="entry name" value="AAA_25"/>
    <property type="match status" value="1"/>
</dbReference>
<dbReference type="InterPro" id="IPR027032">
    <property type="entry name" value="Twinkle-like"/>
</dbReference>
<name>A0AAU9JYW1_9CILI</name>
<gene>
    <name evidence="2" type="ORF">BSTOLATCC_MIC52323</name>
</gene>
<accession>A0AAU9JYW1</accession>
<sequence length="451" mass="50741">MFASIGKGQVKLMRVKARAIYKENKHNMRLIPTGGGWGLFGLNTVQPGIKTVVLTEGEYDAMAVYQATGLAAVSLPNGASHLPLQMLPWFEQFQKIYLWLDDDLAGREAAAKFARKLGIKRSFIVSTKSFSGEGPKDANEALLSCSHEGMKQFIADAKPLAEENITTFRELRQEVYQKIIKHKEETGIMSNSFKWFNEKTKGFRRGELSILTGGTGSGKTTLLSQLSLDFCEQNIPTLWGSFEIKNDILLKKLLLQYAKCDLIAQPELFNEYADKFQELPLFLLKFFGSTDVDKILDTMDFAVYAYDIGHIVIDNLQFMLSGQAQGSNKFDLQDNVIARFRAFATDKNVHITTVIHPKKVDDDSDLSVSSVFGSAKATQEADNIFIIQNRHKYRLIDVRKNRFDGEVGRSGLGFNKATSTFFELTNQEISELRNNAEITINDIIKLRGQQQ</sequence>
<dbReference type="GO" id="GO:0003697">
    <property type="term" value="F:single-stranded DNA binding"/>
    <property type="evidence" value="ECO:0007669"/>
    <property type="project" value="InterPro"/>
</dbReference>
<dbReference type="InterPro" id="IPR034154">
    <property type="entry name" value="TOPRIM_DnaG/twinkle"/>
</dbReference>
<dbReference type="SUPFAM" id="SSF52540">
    <property type="entry name" value="P-loop containing nucleoside triphosphate hydrolases"/>
    <property type="match status" value="1"/>
</dbReference>
<dbReference type="PROSITE" id="PS51199">
    <property type="entry name" value="SF4_HELICASE"/>
    <property type="match status" value="1"/>
</dbReference>
<dbReference type="Proteomes" id="UP001162131">
    <property type="component" value="Unassembled WGS sequence"/>
</dbReference>
<dbReference type="EMBL" id="CAJZBQ010000052">
    <property type="protein sequence ID" value="CAG9330914.1"/>
    <property type="molecule type" value="Genomic_DNA"/>
</dbReference>
<dbReference type="Pfam" id="PF13155">
    <property type="entry name" value="Toprim_2"/>
    <property type="match status" value="1"/>
</dbReference>
<evidence type="ECO:0000259" key="1">
    <source>
        <dbReference type="PROSITE" id="PS51199"/>
    </source>
</evidence>
<dbReference type="GO" id="GO:0043139">
    <property type="term" value="F:5'-3' DNA helicase activity"/>
    <property type="evidence" value="ECO:0007669"/>
    <property type="project" value="InterPro"/>
</dbReference>